<dbReference type="RefSeq" id="WP_344939140.1">
    <property type="nucleotide sequence ID" value="NZ_BAAAZG010000001.1"/>
</dbReference>
<organism evidence="1 2">
    <name type="scientific">Actinomadura miaoliensis</name>
    <dbReference type="NCBI Taxonomy" id="430685"/>
    <lineage>
        <taxon>Bacteria</taxon>
        <taxon>Bacillati</taxon>
        <taxon>Actinomycetota</taxon>
        <taxon>Actinomycetes</taxon>
        <taxon>Streptosporangiales</taxon>
        <taxon>Thermomonosporaceae</taxon>
        <taxon>Actinomadura</taxon>
    </lineage>
</organism>
<evidence type="ECO:0000313" key="1">
    <source>
        <dbReference type="EMBL" id="GAA4054141.1"/>
    </source>
</evidence>
<keyword evidence="2" id="KW-1185">Reference proteome</keyword>
<dbReference type="Proteomes" id="UP001500683">
    <property type="component" value="Unassembled WGS sequence"/>
</dbReference>
<reference evidence="2" key="1">
    <citation type="journal article" date="2019" name="Int. J. Syst. Evol. Microbiol.">
        <title>The Global Catalogue of Microorganisms (GCM) 10K type strain sequencing project: providing services to taxonomists for standard genome sequencing and annotation.</title>
        <authorList>
            <consortium name="The Broad Institute Genomics Platform"/>
            <consortium name="The Broad Institute Genome Sequencing Center for Infectious Disease"/>
            <person name="Wu L."/>
            <person name="Ma J."/>
        </authorList>
    </citation>
    <scope>NUCLEOTIDE SEQUENCE [LARGE SCALE GENOMIC DNA]</scope>
    <source>
        <strain evidence="2">JCM 16702</strain>
    </source>
</reference>
<dbReference type="EMBL" id="BAAAZG010000001">
    <property type="protein sequence ID" value="GAA4054141.1"/>
    <property type="molecule type" value="Genomic_DNA"/>
</dbReference>
<name>A0ABP7UVU1_9ACTN</name>
<evidence type="ECO:0000313" key="2">
    <source>
        <dbReference type="Proteomes" id="UP001500683"/>
    </source>
</evidence>
<protein>
    <submittedName>
        <fullName evidence="1">Uncharacterized protein</fullName>
    </submittedName>
</protein>
<proteinExistence type="predicted"/>
<sequence>MVPRVLGAVALGCALVVSPAGCGGDEKNDAKTVWAARVCDGVKRNAKRISLPTVDQRDARKSRAAILTFLGDMGGQLQAQAADLDAAGAPPVAGGKATYQATVTNLAKVRLELGHVSADLRRAQVTDMNSLAKALRSYQARMGAFASYQGPVKDLRANTELDEAFRKAPQCQGVGT</sequence>
<comment type="caution">
    <text evidence="1">The sequence shown here is derived from an EMBL/GenBank/DDBJ whole genome shotgun (WGS) entry which is preliminary data.</text>
</comment>
<gene>
    <name evidence="1" type="ORF">GCM10022214_01010</name>
</gene>
<accession>A0ABP7UVU1</accession>